<dbReference type="PANTHER" id="PTHR13691">
    <property type="entry name" value="RIBOSOMAL PROTEIN L2"/>
    <property type="match status" value="1"/>
</dbReference>
<comment type="similarity">
    <text evidence="1">Belongs to the universal ribosomal protein uL2 family.</text>
</comment>
<dbReference type="GO" id="GO:0002181">
    <property type="term" value="P:cytoplasmic translation"/>
    <property type="evidence" value="ECO:0007669"/>
    <property type="project" value="TreeGrafter"/>
</dbReference>
<feature type="domain" description="Large ribosomal subunit protein uL2 RNA-binding" evidence="8">
    <location>
        <begin position="14"/>
        <end position="90"/>
    </location>
</feature>
<keyword evidence="2 9" id="KW-0689">Ribosomal protein</keyword>
<evidence type="ECO:0000256" key="3">
    <source>
        <dbReference type="ARBA" id="ARBA00023274"/>
    </source>
</evidence>
<dbReference type="Proteomes" id="UP000034264">
    <property type="component" value="Unassembled WGS sequence"/>
</dbReference>
<proteinExistence type="inferred from homology"/>
<dbReference type="Gene3D" id="4.10.950.10">
    <property type="entry name" value="Ribosomal protein L2, domain 3"/>
    <property type="match status" value="1"/>
</dbReference>
<dbReference type="GO" id="GO:0015934">
    <property type="term" value="C:large ribosomal subunit"/>
    <property type="evidence" value="ECO:0007669"/>
    <property type="project" value="InterPro"/>
</dbReference>
<dbReference type="PIRSF" id="PIRSF002158">
    <property type="entry name" value="Ribosomal_L2"/>
    <property type="match status" value="1"/>
</dbReference>
<dbReference type="GO" id="GO:0003723">
    <property type="term" value="F:RNA binding"/>
    <property type="evidence" value="ECO:0007669"/>
    <property type="project" value="InterPro"/>
</dbReference>
<dbReference type="InterPro" id="IPR014722">
    <property type="entry name" value="Rib_uL2_dom2"/>
</dbReference>
<dbReference type="GO" id="GO:0016740">
    <property type="term" value="F:transferase activity"/>
    <property type="evidence" value="ECO:0007669"/>
    <property type="project" value="InterPro"/>
</dbReference>
<dbReference type="InterPro" id="IPR012340">
    <property type="entry name" value="NA-bd_OB-fold"/>
</dbReference>
<evidence type="ECO:0000313" key="10">
    <source>
        <dbReference type="Proteomes" id="UP000034264"/>
    </source>
</evidence>
<sequence>MEKRLTWTLPKKSGRNATGVVTTRHQGAREKRRYREIDWKRDKRDMPARVVAVEYDPNRTADLALVQYADGEKRYILAPETLRVGQKVMSGESAPLTVGSALPLKAIPVGTMIHCLELAIGRGAKLVRGAGGAAMIQGFEGPWALVKLPSGEIRRIGAGAYATIGQVGNPDWKNVNLGLAGRKRHMGIRPTVRGTAQNPRSHPHGGGEGRSGEGMHPKTPWGKSARGNRTRNKSKYSHKMIVQRRK</sequence>
<feature type="domain" description="Large ribosomal subunit protein uL2 C-terminal" evidence="7">
    <location>
        <begin position="96"/>
        <end position="224"/>
    </location>
</feature>
<reference evidence="9 10" key="1">
    <citation type="journal article" date="2015" name="Nature">
        <title>rRNA introns, odd ribosomes, and small enigmatic genomes across a large radiation of phyla.</title>
        <authorList>
            <person name="Brown C.T."/>
            <person name="Hug L.A."/>
            <person name="Thomas B.C."/>
            <person name="Sharon I."/>
            <person name="Castelle C.J."/>
            <person name="Singh A."/>
            <person name="Wilkins M.J."/>
            <person name="Williams K.H."/>
            <person name="Banfield J.F."/>
        </authorList>
    </citation>
    <scope>NUCLEOTIDE SEQUENCE [LARGE SCALE GENOMIC DNA]</scope>
</reference>
<dbReference type="InterPro" id="IPR014726">
    <property type="entry name" value="Ribosomal_uL2_dom3"/>
</dbReference>
<dbReference type="NCBIfam" id="TIGR01171">
    <property type="entry name" value="rplB_bact"/>
    <property type="match status" value="1"/>
</dbReference>
<evidence type="ECO:0000259" key="7">
    <source>
        <dbReference type="SMART" id="SM01382"/>
    </source>
</evidence>
<dbReference type="Pfam" id="PF03947">
    <property type="entry name" value="Ribosomal_L2_C"/>
    <property type="match status" value="1"/>
</dbReference>
<dbReference type="EMBL" id="LCKS01000004">
    <property type="protein sequence ID" value="KKU03083.1"/>
    <property type="molecule type" value="Genomic_DNA"/>
</dbReference>
<evidence type="ECO:0000256" key="4">
    <source>
        <dbReference type="ARBA" id="ARBA00035242"/>
    </source>
</evidence>
<dbReference type="PANTHER" id="PTHR13691:SF5">
    <property type="entry name" value="LARGE RIBOSOMAL SUBUNIT PROTEIN UL2M"/>
    <property type="match status" value="1"/>
</dbReference>
<dbReference type="AlphaFoldDB" id="A0A0G1PCF6"/>
<dbReference type="Pfam" id="PF00181">
    <property type="entry name" value="Ribosomal_L2_N"/>
    <property type="match status" value="1"/>
</dbReference>
<dbReference type="InterPro" id="IPR022666">
    <property type="entry name" value="Ribosomal_uL2_RNA-bd_dom"/>
</dbReference>
<dbReference type="SMART" id="SM01383">
    <property type="entry name" value="Ribosomal_L2"/>
    <property type="match status" value="1"/>
</dbReference>
<evidence type="ECO:0000256" key="6">
    <source>
        <dbReference type="SAM" id="MobiDB-lite"/>
    </source>
</evidence>
<name>A0A0G1PCF6_9BACT</name>
<evidence type="ECO:0000256" key="5">
    <source>
        <dbReference type="ARBA" id="ARBA00035459"/>
    </source>
</evidence>
<evidence type="ECO:0000313" key="9">
    <source>
        <dbReference type="EMBL" id="KKU03083.1"/>
    </source>
</evidence>
<keyword evidence="3" id="KW-0687">Ribonucleoprotein</keyword>
<dbReference type="GO" id="GO:0003735">
    <property type="term" value="F:structural constituent of ribosome"/>
    <property type="evidence" value="ECO:0007669"/>
    <property type="project" value="InterPro"/>
</dbReference>
<evidence type="ECO:0000259" key="8">
    <source>
        <dbReference type="SMART" id="SM01383"/>
    </source>
</evidence>
<protein>
    <recommendedName>
        <fullName evidence="4">Large ribosomal subunit protein uL2</fullName>
    </recommendedName>
    <alternativeName>
        <fullName evidence="5">50S ribosomal protein L2</fullName>
    </alternativeName>
</protein>
<feature type="compositionally biased region" description="Basic and acidic residues" evidence="6">
    <location>
        <begin position="205"/>
        <end position="216"/>
    </location>
</feature>
<organism evidence="9 10">
    <name type="scientific">Candidatus Amesbacteria bacterium GW2011_GWC2_45_19</name>
    <dbReference type="NCBI Taxonomy" id="1618366"/>
    <lineage>
        <taxon>Bacteria</taxon>
        <taxon>Candidatus Amesiibacteriota</taxon>
    </lineage>
</organism>
<dbReference type="SMART" id="SM01382">
    <property type="entry name" value="Ribosomal_L2_C"/>
    <property type="match status" value="1"/>
</dbReference>
<dbReference type="Gene3D" id="2.40.50.140">
    <property type="entry name" value="Nucleic acid-binding proteins"/>
    <property type="match status" value="1"/>
</dbReference>
<dbReference type="InterPro" id="IPR022669">
    <property type="entry name" value="Ribosomal_uL2_C"/>
</dbReference>
<feature type="compositionally biased region" description="Basic residues" evidence="6">
    <location>
        <begin position="226"/>
        <end position="246"/>
    </location>
</feature>
<evidence type="ECO:0000256" key="1">
    <source>
        <dbReference type="ARBA" id="ARBA00005636"/>
    </source>
</evidence>
<dbReference type="InterPro" id="IPR005880">
    <property type="entry name" value="Ribosomal_uL2_bac/org-type"/>
</dbReference>
<comment type="caution">
    <text evidence="9">The sequence shown here is derived from an EMBL/GenBank/DDBJ whole genome shotgun (WGS) entry which is preliminary data.</text>
</comment>
<gene>
    <name evidence="9" type="ORF">UX05_C0004G0092</name>
</gene>
<dbReference type="Gene3D" id="2.30.30.30">
    <property type="match status" value="1"/>
</dbReference>
<dbReference type="SUPFAM" id="SSF50249">
    <property type="entry name" value="Nucleic acid-binding proteins"/>
    <property type="match status" value="1"/>
</dbReference>
<evidence type="ECO:0000256" key="2">
    <source>
        <dbReference type="ARBA" id="ARBA00022980"/>
    </source>
</evidence>
<dbReference type="FunFam" id="4.10.950.10:FF:000001">
    <property type="entry name" value="50S ribosomal protein L2"/>
    <property type="match status" value="1"/>
</dbReference>
<dbReference type="PATRIC" id="fig|1618366.3.peg.444"/>
<dbReference type="SUPFAM" id="SSF50104">
    <property type="entry name" value="Translation proteins SH3-like domain"/>
    <property type="match status" value="1"/>
</dbReference>
<dbReference type="InterPro" id="IPR008991">
    <property type="entry name" value="Translation_prot_SH3-like_sf"/>
</dbReference>
<feature type="region of interest" description="Disordered" evidence="6">
    <location>
        <begin position="188"/>
        <end position="246"/>
    </location>
</feature>
<accession>A0A0G1PCF6</accession>
<dbReference type="InterPro" id="IPR002171">
    <property type="entry name" value="Ribosomal_uL2"/>
</dbReference>